<dbReference type="Proteomes" id="UP000076405">
    <property type="component" value="Chromosome"/>
</dbReference>
<evidence type="ECO:0000313" key="4">
    <source>
        <dbReference type="Proteomes" id="UP000076244"/>
    </source>
</evidence>
<dbReference type="AlphaFoldDB" id="A0AAC9B215"/>
<accession>A0AAC9B215</accession>
<evidence type="ECO:0000313" key="5">
    <source>
        <dbReference type="Proteomes" id="UP000076405"/>
    </source>
</evidence>
<evidence type="ECO:0000313" key="3">
    <source>
        <dbReference type="EMBL" id="AMV67169.1"/>
    </source>
</evidence>
<sequence length="49" mass="5382">MGFWAILALFIIALACGILAAKQRNKNRTFAVVLTVMMILALAIVLYLT</sequence>
<protein>
    <submittedName>
        <fullName evidence="2">Uncharacterized protein</fullName>
    </submittedName>
</protein>
<keyword evidence="1" id="KW-0472">Membrane</keyword>
<organism evidence="2 5">
    <name type="scientific">Pediococcus damnosus</name>
    <dbReference type="NCBI Taxonomy" id="51663"/>
    <lineage>
        <taxon>Bacteria</taxon>
        <taxon>Bacillati</taxon>
        <taxon>Bacillota</taxon>
        <taxon>Bacilli</taxon>
        <taxon>Lactobacillales</taxon>
        <taxon>Lactobacillaceae</taxon>
        <taxon>Pediococcus</taxon>
    </lineage>
</organism>
<keyword evidence="1" id="KW-0812">Transmembrane</keyword>
<evidence type="ECO:0000256" key="1">
    <source>
        <dbReference type="SAM" id="Phobius"/>
    </source>
</evidence>
<evidence type="ECO:0000313" key="2">
    <source>
        <dbReference type="EMBL" id="AMV62944.1"/>
    </source>
</evidence>
<reference evidence="4 5" key="1">
    <citation type="journal article" date="2016" name="PLoS ONE">
        <title>The Identification of Novel Diagnostic Marker Genes for the Detection of Beer Spoiling Pediococcus damnosus Strains Using the BlAst Diagnostic Gene findEr.</title>
        <authorList>
            <person name="Behr J."/>
            <person name="Geissler A.J."/>
            <person name="Schmid J."/>
            <person name="Zehe A."/>
            <person name="Vogel R.F."/>
        </authorList>
    </citation>
    <scope>NUCLEOTIDE SEQUENCE [LARGE SCALE GENOMIC DNA]</scope>
    <source>
        <strain evidence="2 5">TMW 2.1533</strain>
        <strain evidence="3 4">TMW 2.1535</strain>
    </source>
</reference>
<dbReference type="EMBL" id="CP012275">
    <property type="protein sequence ID" value="AMV62944.1"/>
    <property type="molecule type" value="Genomic_DNA"/>
</dbReference>
<dbReference type="Proteomes" id="UP000076244">
    <property type="component" value="Chromosome"/>
</dbReference>
<dbReference type="EMBL" id="CP012288">
    <property type="protein sequence ID" value="AMV67169.1"/>
    <property type="molecule type" value="Genomic_DNA"/>
</dbReference>
<keyword evidence="1" id="KW-1133">Transmembrane helix</keyword>
<dbReference type="RefSeq" id="WP_155386956.1">
    <property type="nucleotide sequence ID" value="NZ_BAAAXI010000179.1"/>
</dbReference>
<dbReference type="GeneID" id="57277483"/>
<gene>
    <name evidence="2" type="ORF">ADU70_1460</name>
    <name evidence="3" type="ORF">ADU72_1236</name>
</gene>
<proteinExistence type="predicted"/>
<dbReference type="KEGG" id="pdm:ADU72_1236"/>
<name>A0AAC9B215_9LACO</name>
<feature type="transmembrane region" description="Helical" evidence="1">
    <location>
        <begin position="30"/>
        <end position="48"/>
    </location>
</feature>
<keyword evidence="4" id="KW-1185">Reference proteome</keyword>